<evidence type="ECO:0000256" key="1">
    <source>
        <dbReference type="ARBA" id="ARBA00004141"/>
    </source>
</evidence>
<proteinExistence type="predicted"/>
<protein>
    <submittedName>
        <fullName evidence="6">DUF4870 domain-containing protein</fullName>
    </submittedName>
</protein>
<dbReference type="EMBL" id="QQAH01000009">
    <property type="protein sequence ID" value="RDD81638.1"/>
    <property type="molecule type" value="Genomic_DNA"/>
</dbReference>
<keyword evidence="4 5" id="KW-0472">Membrane</keyword>
<evidence type="ECO:0000256" key="3">
    <source>
        <dbReference type="ARBA" id="ARBA00022989"/>
    </source>
</evidence>
<feature type="transmembrane region" description="Helical" evidence="5">
    <location>
        <begin position="22"/>
        <end position="44"/>
    </location>
</feature>
<comment type="caution">
    <text evidence="6">The sequence shown here is derived from an EMBL/GenBank/DDBJ whole genome shotgun (WGS) entry which is preliminary data.</text>
</comment>
<evidence type="ECO:0000313" key="7">
    <source>
        <dbReference type="Proteomes" id="UP000253782"/>
    </source>
</evidence>
<dbReference type="Proteomes" id="UP000253782">
    <property type="component" value="Unassembled WGS sequence"/>
</dbReference>
<gene>
    <name evidence="6" type="ORF">DVJ77_10730</name>
</gene>
<dbReference type="AlphaFoldDB" id="A0A369UPJ7"/>
<evidence type="ECO:0000256" key="4">
    <source>
        <dbReference type="ARBA" id="ARBA00023136"/>
    </source>
</evidence>
<keyword evidence="3 5" id="KW-1133">Transmembrane helix</keyword>
<keyword evidence="7" id="KW-1185">Reference proteome</keyword>
<accession>A0A369UPJ7</accession>
<feature type="transmembrane region" description="Helical" evidence="5">
    <location>
        <begin position="56"/>
        <end position="76"/>
    </location>
</feature>
<dbReference type="OrthoDB" id="9808930at2"/>
<dbReference type="InterPro" id="IPR019109">
    <property type="entry name" value="MamF_MmsF"/>
</dbReference>
<sequence length="118" mass="12754">MHGGVTMNIAGSSPEERTGATITYVLTAIFSWLGALIGWLIWRGKGAYAKDQTTEALNFGITMLIIMVALSVLARIIPAIGFLVWIASLVQLVFGIIAALAANKGENYRFPFALRLVK</sequence>
<evidence type="ECO:0000256" key="5">
    <source>
        <dbReference type="SAM" id="Phobius"/>
    </source>
</evidence>
<dbReference type="Pfam" id="PF09685">
    <property type="entry name" value="MamF_MmsF"/>
    <property type="match status" value="1"/>
</dbReference>
<organism evidence="6 7">
    <name type="scientific">Dyella tabacisoli</name>
    <dbReference type="NCBI Taxonomy" id="2282381"/>
    <lineage>
        <taxon>Bacteria</taxon>
        <taxon>Pseudomonadati</taxon>
        <taxon>Pseudomonadota</taxon>
        <taxon>Gammaproteobacteria</taxon>
        <taxon>Lysobacterales</taxon>
        <taxon>Rhodanobacteraceae</taxon>
        <taxon>Dyella</taxon>
    </lineage>
</organism>
<name>A0A369UPJ7_9GAMM</name>
<evidence type="ECO:0000313" key="6">
    <source>
        <dbReference type="EMBL" id="RDD81638.1"/>
    </source>
</evidence>
<evidence type="ECO:0000256" key="2">
    <source>
        <dbReference type="ARBA" id="ARBA00022692"/>
    </source>
</evidence>
<keyword evidence="2 5" id="KW-0812">Transmembrane</keyword>
<reference evidence="6 7" key="1">
    <citation type="submission" date="2018-07" db="EMBL/GenBank/DDBJ databases">
        <title>Dyella tabacisoli L4-6T, whole genome shotgun sequence.</title>
        <authorList>
            <person name="Zhou X.-K."/>
            <person name="Li W.-J."/>
            <person name="Duan Y.-Q."/>
        </authorList>
    </citation>
    <scope>NUCLEOTIDE SEQUENCE [LARGE SCALE GENOMIC DNA]</scope>
    <source>
        <strain evidence="6 7">L4-6</strain>
    </source>
</reference>
<feature type="transmembrane region" description="Helical" evidence="5">
    <location>
        <begin position="82"/>
        <end position="102"/>
    </location>
</feature>
<comment type="subcellular location">
    <subcellularLocation>
        <location evidence="1">Membrane</location>
        <topology evidence="1">Multi-pass membrane protein</topology>
    </subcellularLocation>
</comment>